<feature type="transmembrane region" description="Helical" evidence="1">
    <location>
        <begin position="88"/>
        <end position="108"/>
    </location>
</feature>
<gene>
    <name evidence="3" type="ORF">A0123_00729</name>
    <name evidence="2" type="ORF">GCM10007867_10330</name>
</gene>
<evidence type="ECO:0008006" key="6">
    <source>
        <dbReference type="Google" id="ProtNLM"/>
    </source>
</evidence>
<dbReference type="OrthoDB" id="123240at2"/>
<protein>
    <recommendedName>
        <fullName evidence="6">Small multidrug resistance protein</fullName>
    </recommendedName>
</protein>
<comment type="caution">
    <text evidence="3">The sequence shown here is derived from an EMBL/GenBank/DDBJ whole genome shotgun (WGS) entry which is preliminary data.</text>
</comment>
<dbReference type="Proteomes" id="UP000077786">
    <property type="component" value="Unassembled WGS sequence"/>
</dbReference>
<organism evidence="3 4">
    <name type="scientific">Gluconobacter cerinus</name>
    <dbReference type="NCBI Taxonomy" id="38307"/>
    <lineage>
        <taxon>Bacteria</taxon>
        <taxon>Pseudomonadati</taxon>
        <taxon>Pseudomonadota</taxon>
        <taxon>Alphaproteobacteria</taxon>
        <taxon>Acetobacterales</taxon>
        <taxon>Acetobacteraceae</taxon>
        <taxon>Gluconobacter</taxon>
    </lineage>
</organism>
<dbReference type="EMBL" id="BSNU01000002">
    <property type="protein sequence ID" value="GLQ62188.1"/>
    <property type="molecule type" value="Genomic_DNA"/>
</dbReference>
<keyword evidence="1" id="KW-0472">Membrane</keyword>
<keyword evidence="1" id="KW-1133">Transmembrane helix</keyword>
<dbReference type="AlphaFoldDB" id="A0A1B6VLU8"/>
<feature type="transmembrane region" description="Helical" evidence="1">
    <location>
        <begin position="63"/>
        <end position="82"/>
    </location>
</feature>
<evidence type="ECO:0000256" key="1">
    <source>
        <dbReference type="SAM" id="Phobius"/>
    </source>
</evidence>
<feature type="transmembrane region" description="Helical" evidence="1">
    <location>
        <begin position="36"/>
        <end position="56"/>
    </location>
</feature>
<dbReference type="EMBL" id="LUTU01000005">
    <property type="protein sequence ID" value="OAJ68028.1"/>
    <property type="molecule type" value="Genomic_DNA"/>
</dbReference>
<keyword evidence="1" id="KW-0812">Transmembrane</keyword>
<evidence type="ECO:0000313" key="2">
    <source>
        <dbReference type="EMBL" id="GLQ62188.1"/>
    </source>
</evidence>
<dbReference type="PATRIC" id="fig|38307.3.peg.749"/>
<reference evidence="5" key="3">
    <citation type="journal article" date="2019" name="Int. J. Syst. Evol. Microbiol.">
        <title>The Global Catalogue of Microorganisms (GCM) 10K type strain sequencing project: providing services to taxonomists for standard genome sequencing and annotation.</title>
        <authorList>
            <consortium name="The Broad Institute Genomics Platform"/>
            <consortium name="The Broad Institute Genome Sequencing Center for Infectious Disease"/>
            <person name="Wu L."/>
            <person name="Ma J."/>
        </authorList>
    </citation>
    <scope>NUCLEOTIDE SEQUENCE [LARGE SCALE GENOMIC DNA]</scope>
    <source>
        <strain evidence="5">NBRC 3267</strain>
    </source>
</reference>
<proteinExistence type="predicted"/>
<dbReference type="GeneID" id="89649653"/>
<reference evidence="3 4" key="2">
    <citation type="submission" date="2016-03" db="EMBL/GenBank/DDBJ databases">
        <title>Draft genome sequence of Gluconobacter cerinus strain CECT 9110.</title>
        <authorList>
            <person name="Sainz F."/>
            <person name="Mas A."/>
            <person name="Torija M.J."/>
        </authorList>
    </citation>
    <scope>NUCLEOTIDE SEQUENCE [LARGE SCALE GENOMIC DNA]</scope>
    <source>
        <strain evidence="3 4">CECT 9110</strain>
    </source>
</reference>
<sequence length="109" mass="11588">MQTIWLMALLLIAAFLEVGGDALVRTGLHTAGLGRVGFISAGALVLLIYGITVNLPDWDFGRLMGVYVALFFIAAQVVAYFAFGQTLTLPVCIGGLLIVSGGVLMTVWR</sequence>
<keyword evidence="5" id="KW-1185">Reference proteome</keyword>
<evidence type="ECO:0000313" key="3">
    <source>
        <dbReference type="EMBL" id="OAJ68028.1"/>
    </source>
</evidence>
<reference evidence="2" key="1">
    <citation type="journal article" date="2014" name="Int. J. Syst. Evol. Microbiol.">
        <title>Complete genome sequence of Corynebacterium casei LMG S-19264T (=DSM 44701T), isolated from a smear-ripened cheese.</title>
        <authorList>
            <consortium name="US DOE Joint Genome Institute (JGI-PGF)"/>
            <person name="Walter F."/>
            <person name="Albersmeier A."/>
            <person name="Kalinowski J."/>
            <person name="Ruckert C."/>
        </authorList>
    </citation>
    <scope>NUCLEOTIDE SEQUENCE</scope>
    <source>
        <strain evidence="2">NBRC 3267</strain>
    </source>
</reference>
<reference evidence="2" key="4">
    <citation type="submission" date="2023-01" db="EMBL/GenBank/DDBJ databases">
        <title>Draft genome sequence of Gluconobacter cerinus strain NBRC 3267.</title>
        <authorList>
            <person name="Sun Q."/>
            <person name="Mori K."/>
        </authorList>
    </citation>
    <scope>NUCLEOTIDE SEQUENCE</scope>
    <source>
        <strain evidence="2">NBRC 3267</strain>
    </source>
</reference>
<evidence type="ECO:0000313" key="5">
    <source>
        <dbReference type="Proteomes" id="UP001156614"/>
    </source>
</evidence>
<accession>A0A1B6VLU8</accession>
<name>A0A1B6VLU8_9PROT</name>
<dbReference type="RefSeq" id="WP_046900128.1">
    <property type="nucleotide sequence ID" value="NZ_BEWM01000001.1"/>
</dbReference>
<evidence type="ECO:0000313" key="4">
    <source>
        <dbReference type="Proteomes" id="UP000077786"/>
    </source>
</evidence>
<dbReference type="Proteomes" id="UP001156614">
    <property type="component" value="Unassembled WGS sequence"/>
</dbReference>